<organism evidence="2 3">
    <name type="scientific">Eragrostis curvula</name>
    <name type="common">weeping love grass</name>
    <dbReference type="NCBI Taxonomy" id="38414"/>
    <lineage>
        <taxon>Eukaryota</taxon>
        <taxon>Viridiplantae</taxon>
        <taxon>Streptophyta</taxon>
        <taxon>Embryophyta</taxon>
        <taxon>Tracheophyta</taxon>
        <taxon>Spermatophyta</taxon>
        <taxon>Magnoliopsida</taxon>
        <taxon>Liliopsida</taxon>
        <taxon>Poales</taxon>
        <taxon>Poaceae</taxon>
        <taxon>PACMAD clade</taxon>
        <taxon>Chloridoideae</taxon>
        <taxon>Eragrostideae</taxon>
        <taxon>Eragrostidinae</taxon>
        <taxon>Eragrostis</taxon>
    </lineage>
</organism>
<dbReference type="PANTHER" id="PTHR47389:SF5">
    <property type="entry name" value="OS09G0436700 PROTEIN"/>
    <property type="match status" value="1"/>
</dbReference>
<dbReference type="Proteomes" id="UP000324897">
    <property type="component" value="Chromosome 7"/>
</dbReference>
<evidence type="ECO:0000256" key="1">
    <source>
        <dbReference type="SAM" id="MobiDB-lite"/>
    </source>
</evidence>
<sequence length="351" mass="39618">MLELGSSARSQEHEGRKGEKRRRVAAEDSHGDLDTVCCHPGFEQYEHSKEILRAARWIVHVSSTSPDGRHQRQCSGFFIQWNKKEGRARILTSDYVGFCTDGKLCDPAPKIDVHLRNEDVVQGHVLFFDEHCRFALLEISMSSSFEVEIPSFGCSPCYRQKVFTLARDKDLYLRLVHGTILRREEKHLLVLNCTLPPCSSGGPVIDHSGDLIGVSSNRAVCSISTVLTCIEMWTRFRCILRPMLGMCLSTVELLDIVQLDKLWCKYDIRNGFIVDEVTPDSSAEKLGIKEGDLEDFFLSIGLNFLRGVDTINDFKLEVRDLQGEVKRFISLPVQFPDASKYSAGMLLGPLC</sequence>
<dbReference type="Gene3D" id="2.40.10.120">
    <property type="match status" value="1"/>
</dbReference>
<keyword evidence="3" id="KW-1185">Reference proteome</keyword>
<name>A0A5J9U100_9POAL</name>
<dbReference type="SUPFAM" id="SSF50494">
    <property type="entry name" value="Trypsin-like serine proteases"/>
    <property type="match status" value="1"/>
</dbReference>
<dbReference type="AlphaFoldDB" id="A0A5J9U100"/>
<feature type="region of interest" description="Disordered" evidence="1">
    <location>
        <begin position="1"/>
        <end position="27"/>
    </location>
</feature>
<dbReference type="PANTHER" id="PTHR47389">
    <property type="entry name" value="OS09G0436400 PROTEIN"/>
    <property type="match status" value="1"/>
</dbReference>
<protein>
    <submittedName>
        <fullName evidence="2">Uncharacterized protein</fullName>
    </submittedName>
</protein>
<dbReference type="EMBL" id="RWGY01000029">
    <property type="protein sequence ID" value="TVU17343.1"/>
    <property type="molecule type" value="Genomic_DNA"/>
</dbReference>
<dbReference type="InterPro" id="IPR009003">
    <property type="entry name" value="Peptidase_S1_PA"/>
</dbReference>
<accession>A0A5J9U100</accession>
<feature type="non-terminal residue" evidence="2">
    <location>
        <position position="1"/>
    </location>
</feature>
<comment type="caution">
    <text evidence="2">The sequence shown here is derived from an EMBL/GenBank/DDBJ whole genome shotgun (WGS) entry which is preliminary data.</text>
</comment>
<reference evidence="2 3" key="1">
    <citation type="journal article" date="2019" name="Sci. Rep.">
        <title>A high-quality genome of Eragrostis curvula grass provides insights into Poaceae evolution and supports new strategies to enhance forage quality.</title>
        <authorList>
            <person name="Carballo J."/>
            <person name="Santos B.A.C.M."/>
            <person name="Zappacosta D."/>
            <person name="Garbus I."/>
            <person name="Selva J.P."/>
            <person name="Gallo C.A."/>
            <person name="Diaz A."/>
            <person name="Albertini E."/>
            <person name="Caccamo M."/>
            <person name="Echenique V."/>
        </authorList>
    </citation>
    <scope>NUCLEOTIDE SEQUENCE [LARGE SCALE GENOMIC DNA]</scope>
    <source>
        <strain evidence="3">cv. Victoria</strain>
        <tissue evidence="2">Leaf</tissue>
    </source>
</reference>
<evidence type="ECO:0000313" key="3">
    <source>
        <dbReference type="Proteomes" id="UP000324897"/>
    </source>
</evidence>
<dbReference type="OrthoDB" id="909237at2759"/>
<dbReference type="Gramene" id="TVU17343">
    <property type="protein sequence ID" value="TVU17343"/>
    <property type="gene ID" value="EJB05_33368"/>
</dbReference>
<evidence type="ECO:0000313" key="2">
    <source>
        <dbReference type="EMBL" id="TVU17343.1"/>
    </source>
</evidence>
<dbReference type="Pfam" id="PF13365">
    <property type="entry name" value="Trypsin_2"/>
    <property type="match status" value="1"/>
</dbReference>
<proteinExistence type="predicted"/>
<gene>
    <name evidence="2" type="ORF">EJB05_33368</name>
</gene>